<feature type="non-terminal residue" evidence="1">
    <location>
        <position position="1"/>
    </location>
</feature>
<dbReference type="EMBL" id="BARW01011279">
    <property type="protein sequence ID" value="GAI85733.1"/>
    <property type="molecule type" value="Genomic_DNA"/>
</dbReference>
<evidence type="ECO:0000313" key="1">
    <source>
        <dbReference type="EMBL" id="GAI85733.1"/>
    </source>
</evidence>
<protein>
    <recommendedName>
        <fullName evidence="2">DUF4832 domain-containing protein</fullName>
    </recommendedName>
</protein>
<comment type="caution">
    <text evidence="1">The sequence shown here is derived from an EMBL/GenBank/DDBJ whole genome shotgun (WGS) entry which is preliminary data.</text>
</comment>
<proteinExistence type="predicted"/>
<name>X1RYJ3_9ZZZZ</name>
<evidence type="ECO:0008006" key="2">
    <source>
        <dbReference type="Google" id="ProtNLM"/>
    </source>
</evidence>
<reference evidence="1" key="1">
    <citation type="journal article" date="2014" name="Front. Microbiol.">
        <title>High frequency of phylogenetically diverse reductive dehalogenase-homologous genes in deep subseafloor sedimentary metagenomes.</title>
        <authorList>
            <person name="Kawai M."/>
            <person name="Futagami T."/>
            <person name="Toyoda A."/>
            <person name="Takaki Y."/>
            <person name="Nishi S."/>
            <person name="Hori S."/>
            <person name="Arai W."/>
            <person name="Tsubouchi T."/>
            <person name="Morono Y."/>
            <person name="Uchiyama I."/>
            <person name="Ito T."/>
            <person name="Fujiyama A."/>
            <person name="Inagaki F."/>
            <person name="Takami H."/>
        </authorList>
    </citation>
    <scope>NUCLEOTIDE SEQUENCE</scope>
    <source>
        <strain evidence="1">Expedition CK06-06</strain>
    </source>
</reference>
<sequence>GKARVYHDDFIQIKPGETKTIEFTLETRKDGPGIFKLWGISHVSGEYSDAILPMPEGLDVNLEPESFKAYPDSTYQSVLTITTSPELAPGEYWLRFNQEFERSFRGRGWIRVTVE</sequence>
<organism evidence="1">
    <name type="scientific">marine sediment metagenome</name>
    <dbReference type="NCBI Taxonomy" id="412755"/>
    <lineage>
        <taxon>unclassified sequences</taxon>
        <taxon>metagenomes</taxon>
        <taxon>ecological metagenomes</taxon>
    </lineage>
</organism>
<dbReference type="AlphaFoldDB" id="X1RYJ3"/>
<gene>
    <name evidence="1" type="ORF">S12H4_21814</name>
</gene>
<accession>X1RYJ3</accession>